<proteinExistence type="predicted"/>
<keyword evidence="2" id="KW-1185">Reference proteome</keyword>
<protein>
    <submittedName>
        <fullName evidence="1">Uncharacterized protein</fullName>
    </submittedName>
</protein>
<sequence length="39" mass="4515">MSHLFFLRIDSDPKATFFEVSRNFAKIQVAISLKFLLIA</sequence>
<dbReference type="Proteomes" id="UP000014127">
    <property type="component" value="Unassembled WGS sequence"/>
</dbReference>
<gene>
    <name evidence="1" type="ORF">OMK_02383</name>
</gene>
<dbReference type="AlphaFoldDB" id="S1NKG1"/>
<dbReference type="EMBL" id="AHYR01000012">
    <property type="protein sequence ID" value="EOT38901.1"/>
    <property type="molecule type" value="Genomic_DNA"/>
</dbReference>
<dbReference type="HOGENOM" id="CLU_3309046_0_0_9"/>
<accession>S1NKG1</accession>
<evidence type="ECO:0000313" key="2">
    <source>
        <dbReference type="Proteomes" id="UP000014127"/>
    </source>
</evidence>
<name>S1NKG1_9ENTE</name>
<evidence type="ECO:0000313" key="1">
    <source>
        <dbReference type="EMBL" id="EOT38901.1"/>
    </source>
</evidence>
<comment type="caution">
    <text evidence="1">The sequence shown here is derived from an EMBL/GenBank/DDBJ whole genome shotgun (WGS) entry which is preliminary data.</text>
</comment>
<reference evidence="1 2" key="1">
    <citation type="submission" date="2013-03" db="EMBL/GenBank/DDBJ databases">
        <title>The Genome Sequence of Enterococcus dispar ATCC_51266 (Illumina only assembly).</title>
        <authorList>
            <consortium name="The Broad Institute Genomics Platform"/>
            <consortium name="The Broad Institute Genome Sequencing Center for Infectious Disease"/>
            <person name="Earl A."/>
            <person name="Russ C."/>
            <person name="Gilmore M."/>
            <person name="Surin D."/>
            <person name="Walker B."/>
            <person name="Young S."/>
            <person name="Zeng Q."/>
            <person name="Gargeya S."/>
            <person name="Fitzgerald M."/>
            <person name="Haas B."/>
            <person name="Abouelleil A."/>
            <person name="Allen A.W."/>
            <person name="Alvarado L."/>
            <person name="Arachchi H.M."/>
            <person name="Berlin A.M."/>
            <person name="Chapman S.B."/>
            <person name="Gainer-Dewar J."/>
            <person name="Goldberg J."/>
            <person name="Griggs A."/>
            <person name="Gujja S."/>
            <person name="Hansen M."/>
            <person name="Howarth C."/>
            <person name="Imamovic A."/>
            <person name="Ireland A."/>
            <person name="Larimer J."/>
            <person name="McCowan C."/>
            <person name="Murphy C."/>
            <person name="Pearson M."/>
            <person name="Poon T.W."/>
            <person name="Priest M."/>
            <person name="Roberts A."/>
            <person name="Saif S."/>
            <person name="Shea T."/>
            <person name="Sisk P."/>
            <person name="Sykes S."/>
            <person name="Wortman J."/>
            <person name="Nusbaum C."/>
            <person name="Birren B."/>
        </authorList>
    </citation>
    <scope>NUCLEOTIDE SEQUENCE [LARGE SCALE GENOMIC DNA]</scope>
    <source>
        <strain evidence="1 2">ATCC 51266</strain>
    </source>
</reference>
<organism evidence="1 2">
    <name type="scientific">Enterococcus dispar ATCC 51266</name>
    <dbReference type="NCBI Taxonomy" id="1139219"/>
    <lineage>
        <taxon>Bacteria</taxon>
        <taxon>Bacillati</taxon>
        <taxon>Bacillota</taxon>
        <taxon>Bacilli</taxon>
        <taxon>Lactobacillales</taxon>
        <taxon>Enterococcaceae</taxon>
        <taxon>Enterococcus</taxon>
    </lineage>
</organism>